<evidence type="ECO:0000256" key="3">
    <source>
        <dbReference type="PROSITE-ProRule" id="PRU00339"/>
    </source>
</evidence>
<protein>
    <submittedName>
        <fullName evidence="5">Tetratricopeptide repeat protein</fullName>
    </submittedName>
</protein>
<dbReference type="RefSeq" id="WP_203387548.1">
    <property type="nucleotide sequence ID" value="NZ_CP064781.1"/>
</dbReference>
<dbReference type="InterPro" id="IPR051012">
    <property type="entry name" value="CellSynth/LPSAsmb/PSIAsmb"/>
</dbReference>
<dbReference type="InterPro" id="IPR019734">
    <property type="entry name" value="TPR_rpt"/>
</dbReference>
<evidence type="ECO:0000313" key="6">
    <source>
        <dbReference type="Proteomes" id="UP000663444"/>
    </source>
</evidence>
<dbReference type="EMBL" id="CP064781">
    <property type="protein sequence ID" value="QRJ64017.1"/>
    <property type="molecule type" value="Genomic_DNA"/>
</dbReference>
<evidence type="ECO:0000256" key="4">
    <source>
        <dbReference type="SAM" id="SignalP"/>
    </source>
</evidence>
<dbReference type="Pfam" id="PF14559">
    <property type="entry name" value="TPR_19"/>
    <property type="match status" value="1"/>
</dbReference>
<dbReference type="PANTHER" id="PTHR45586">
    <property type="entry name" value="TPR REPEAT-CONTAINING PROTEIN PA4667"/>
    <property type="match status" value="1"/>
</dbReference>
<dbReference type="KEGG" id="ares:IWH25_01240"/>
<evidence type="ECO:0000256" key="1">
    <source>
        <dbReference type="ARBA" id="ARBA00022737"/>
    </source>
</evidence>
<keyword evidence="1" id="KW-0677">Repeat</keyword>
<dbReference type="SUPFAM" id="SSF48452">
    <property type="entry name" value="TPR-like"/>
    <property type="match status" value="2"/>
</dbReference>
<name>A0A974SPE5_9RHOO</name>
<dbReference type="AlphaFoldDB" id="A0A974SPE5"/>
<feature type="signal peptide" evidence="4">
    <location>
        <begin position="1"/>
        <end position="23"/>
    </location>
</feature>
<feature type="chain" id="PRO_5037998114" evidence="4">
    <location>
        <begin position="24"/>
        <end position="576"/>
    </location>
</feature>
<dbReference type="Gene3D" id="1.25.40.10">
    <property type="entry name" value="Tetratricopeptide repeat domain"/>
    <property type="match status" value="4"/>
</dbReference>
<gene>
    <name evidence="5" type="ORF">IWH25_01240</name>
</gene>
<evidence type="ECO:0000313" key="5">
    <source>
        <dbReference type="EMBL" id="QRJ64017.1"/>
    </source>
</evidence>
<keyword evidence="2 3" id="KW-0802">TPR repeat</keyword>
<accession>A0A974SPE5</accession>
<dbReference type="Pfam" id="PF13432">
    <property type="entry name" value="TPR_16"/>
    <property type="match status" value="3"/>
</dbReference>
<organism evidence="5 6">
    <name type="scientific">Azospira restricta</name>
    <dbReference type="NCBI Taxonomy" id="404405"/>
    <lineage>
        <taxon>Bacteria</taxon>
        <taxon>Pseudomonadati</taxon>
        <taxon>Pseudomonadota</taxon>
        <taxon>Betaproteobacteria</taxon>
        <taxon>Rhodocyclales</taxon>
        <taxon>Rhodocyclaceae</taxon>
        <taxon>Azospira</taxon>
    </lineage>
</organism>
<feature type="repeat" description="TPR" evidence="3">
    <location>
        <begin position="498"/>
        <end position="531"/>
    </location>
</feature>
<dbReference type="Proteomes" id="UP000663444">
    <property type="component" value="Chromosome"/>
</dbReference>
<dbReference type="PROSITE" id="PS50005">
    <property type="entry name" value="TPR"/>
    <property type="match status" value="1"/>
</dbReference>
<dbReference type="InterPro" id="IPR011990">
    <property type="entry name" value="TPR-like_helical_dom_sf"/>
</dbReference>
<dbReference type="PANTHER" id="PTHR45586:SF16">
    <property type="entry name" value="DOMAIN PROTEIN, PUTATIVE-RELATED"/>
    <property type="match status" value="1"/>
</dbReference>
<sequence>MKSIKRAALAAAVALAFSAPTLAAGKPKAPREAAKPAPAPLSAELYRSHLGQAVYQVLLGEIALQRGNHELAVGAYGDLAYRTRDPKVLERTVEVASISRRFDVAYEAARLWVEIEPESINARQTLAAVLIMQNRADELGPQVTILLEKDKDNLIDNLLRMNRMLSRLQDKAGAYRMLDKVLAPYAGIAEAHYALATAAYHAGERQAALAEVRKASSLRPEWEAPALFESQLVARDSAAAAIEVLERFVKANPQARDVRLHLARGLIAEKRYGDARKHFDRLLAEHPDSPELMYPVAVLALQQNDVATAEPLLLRILEGAESAERTVAAYYLGQIAEERKDHAGAIAFYKRVSAGEQFVPAQVRIANLLLKEGGGLSMARTHLQDSAKRQPQAKVQFVIAEAHLLRDAGRDEEALALLDAVIAEQPNQADVLYDAALLAEKLGRMEVLEGNLRRVIELRPDSAHAYNALGYSFADRGIRLEEARQLIAKAVELAPEDPFIMDSLGWVLFRSGDLQGALDKLQKAYALKPDAEIAAHLGEVLWVLGRQDEARRIWAEAGKLHPDNGVLKAVRQKFAP</sequence>
<keyword evidence="6" id="KW-1185">Reference proteome</keyword>
<keyword evidence="4" id="KW-0732">Signal</keyword>
<evidence type="ECO:0000256" key="2">
    <source>
        <dbReference type="ARBA" id="ARBA00022803"/>
    </source>
</evidence>
<reference evidence="5" key="1">
    <citation type="submission" date="2020-11" db="EMBL/GenBank/DDBJ databases">
        <title>Azospira restricta DSM 18626 genome sequence.</title>
        <authorList>
            <person name="Moe W.M."/>
        </authorList>
    </citation>
    <scope>NUCLEOTIDE SEQUENCE</scope>
    <source>
        <strain evidence="5">DSM 18626</strain>
    </source>
</reference>
<dbReference type="SMART" id="SM00028">
    <property type="entry name" value="TPR"/>
    <property type="match status" value="7"/>
</dbReference>
<proteinExistence type="predicted"/>